<evidence type="ECO:0000256" key="6">
    <source>
        <dbReference type="ARBA" id="ARBA00022840"/>
    </source>
</evidence>
<evidence type="ECO:0000256" key="8">
    <source>
        <dbReference type="ARBA" id="ARBA00023136"/>
    </source>
</evidence>
<dbReference type="GO" id="GO:0016887">
    <property type="term" value="F:ATP hydrolysis activity"/>
    <property type="evidence" value="ECO:0007669"/>
    <property type="project" value="InterPro"/>
</dbReference>
<gene>
    <name evidence="10" type="ORF">BN3087_560024</name>
</gene>
<dbReference type="PROSITE" id="PS50893">
    <property type="entry name" value="ABC_TRANSPORTER_2"/>
    <property type="match status" value="1"/>
</dbReference>
<evidence type="ECO:0000256" key="7">
    <source>
        <dbReference type="ARBA" id="ARBA00022989"/>
    </source>
</evidence>
<dbReference type="GO" id="GO:0005886">
    <property type="term" value="C:plasma membrane"/>
    <property type="evidence" value="ECO:0007669"/>
    <property type="project" value="UniProtKB-SubCell"/>
</dbReference>
<keyword evidence="2" id="KW-0813">Transport</keyword>
<evidence type="ECO:0000256" key="4">
    <source>
        <dbReference type="ARBA" id="ARBA00022692"/>
    </source>
</evidence>
<dbReference type="InterPro" id="IPR039421">
    <property type="entry name" value="Type_1_exporter"/>
</dbReference>
<reference evidence="10" key="1">
    <citation type="submission" date="2015-11" db="EMBL/GenBank/DDBJ databases">
        <authorList>
            <person name="Zhang Y."/>
            <person name="Guo Z."/>
        </authorList>
    </citation>
    <scope>NUCLEOTIDE SEQUENCE</scope>
    <source>
        <strain evidence="10">BN30871</strain>
    </source>
</reference>
<dbReference type="GO" id="GO:0015421">
    <property type="term" value="F:ABC-type oligopeptide transporter activity"/>
    <property type="evidence" value="ECO:0007669"/>
    <property type="project" value="TreeGrafter"/>
</dbReference>
<dbReference type="PANTHER" id="PTHR43394">
    <property type="entry name" value="ATP-DEPENDENT PERMEASE MDL1, MITOCHONDRIAL"/>
    <property type="match status" value="1"/>
</dbReference>
<dbReference type="InterPro" id="IPR036640">
    <property type="entry name" value="ABC1_TM_sf"/>
</dbReference>
<evidence type="ECO:0000256" key="3">
    <source>
        <dbReference type="ARBA" id="ARBA00022475"/>
    </source>
</evidence>
<name>A0A0S4XP62_9BACT</name>
<sequence length="301" mass="34163">MFYISFTQSQRIMKSLLGNASELYKNILFLENLFEFLAIKIPDIKYKGRLPSRTSYEIVFDNVSFHYPHNKQIVLDSLSLTLKARKITAIVGTNGAGKSTLVKLLCQFYNPNSGEIKINSTPLSDIDPKDLHQHMTVLFQNYIHYHMSVKENIALGSIGDEHNTILSAAMAAGADSFIEQLDEGYDTVLGRWFGGVELSGGEWQRIALARAFMRDVGFIILDEPTSALDSWAEIDWLDRFRTLCQDKTTLIITHRFTTARHADMIYVMDEGKVVEAGTHDELLELGGLYASSWYEQTKKFK</sequence>
<evidence type="ECO:0000256" key="2">
    <source>
        <dbReference type="ARBA" id="ARBA00022448"/>
    </source>
</evidence>
<dbReference type="PROSITE" id="PS00211">
    <property type="entry name" value="ABC_TRANSPORTER_1"/>
    <property type="match status" value="1"/>
</dbReference>
<evidence type="ECO:0000313" key="10">
    <source>
        <dbReference type="EMBL" id="CUV66029.1"/>
    </source>
</evidence>
<dbReference type="FunFam" id="3.40.50.300:FF:000221">
    <property type="entry name" value="Multidrug ABC transporter ATP-binding protein"/>
    <property type="match status" value="1"/>
</dbReference>
<dbReference type="InterPro" id="IPR003593">
    <property type="entry name" value="AAA+_ATPase"/>
</dbReference>
<keyword evidence="7" id="KW-1133">Transmembrane helix</keyword>
<dbReference type="SMART" id="SM00382">
    <property type="entry name" value="AAA"/>
    <property type="match status" value="1"/>
</dbReference>
<dbReference type="PANTHER" id="PTHR43394:SF1">
    <property type="entry name" value="ATP-BINDING CASSETTE SUB-FAMILY B MEMBER 10, MITOCHONDRIAL"/>
    <property type="match status" value="1"/>
</dbReference>
<evidence type="ECO:0000259" key="9">
    <source>
        <dbReference type="PROSITE" id="PS50893"/>
    </source>
</evidence>
<dbReference type="InterPro" id="IPR003439">
    <property type="entry name" value="ABC_transporter-like_ATP-bd"/>
</dbReference>
<dbReference type="InterPro" id="IPR017871">
    <property type="entry name" value="ABC_transporter-like_CS"/>
</dbReference>
<proteinExistence type="predicted"/>
<evidence type="ECO:0000256" key="1">
    <source>
        <dbReference type="ARBA" id="ARBA00004651"/>
    </source>
</evidence>
<dbReference type="SUPFAM" id="SSF52540">
    <property type="entry name" value="P-loop containing nucleoside triphosphate hydrolases"/>
    <property type="match status" value="1"/>
</dbReference>
<dbReference type="AlphaFoldDB" id="A0A0S4XP62"/>
<protein>
    <submittedName>
        <fullName evidence="10">ABC transporter related protein (Fragment 2)</fullName>
    </submittedName>
</protein>
<dbReference type="InterPro" id="IPR027417">
    <property type="entry name" value="P-loop_NTPase"/>
</dbReference>
<dbReference type="GO" id="GO:0005524">
    <property type="term" value="F:ATP binding"/>
    <property type="evidence" value="ECO:0007669"/>
    <property type="project" value="UniProtKB-KW"/>
</dbReference>
<evidence type="ECO:0000256" key="5">
    <source>
        <dbReference type="ARBA" id="ARBA00022741"/>
    </source>
</evidence>
<comment type="subcellular location">
    <subcellularLocation>
        <location evidence="1">Cell membrane</location>
        <topology evidence="1">Multi-pass membrane protein</topology>
    </subcellularLocation>
</comment>
<dbReference type="Pfam" id="PF00005">
    <property type="entry name" value="ABC_tran"/>
    <property type="match status" value="1"/>
</dbReference>
<accession>A0A0S4XP62</accession>
<keyword evidence="5" id="KW-0547">Nucleotide-binding</keyword>
<dbReference type="EMBL" id="FAXN01000058">
    <property type="protein sequence ID" value="CUV66029.1"/>
    <property type="molecule type" value="Genomic_DNA"/>
</dbReference>
<keyword evidence="8" id="KW-0472">Membrane</keyword>
<feature type="domain" description="ABC transporter" evidence="9">
    <location>
        <begin position="58"/>
        <end position="295"/>
    </location>
</feature>
<keyword evidence="4" id="KW-0812">Transmembrane</keyword>
<organism evidence="10">
    <name type="scientific">Sulfurovum sp. enrichment culture clone C5</name>
    <dbReference type="NCBI Taxonomy" id="497650"/>
    <lineage>
        <taxon>Bacteria</taxon>
        <taxon>Pseudomonadati</taxon>
        <taxon>Campylobacterota</taxon>
        <taxon>Epsilonproteobacteria</taxon>
        <taxon>Campylobacterales</taxon>
        <taxon>Sulfurovaceae</taxon>
        <taxon>Sulfurovum</taxon>
        <taxon>environmental samples</taxon>
    </lineage>
</organism>
<dbReference type="Gene3D" id="1.20.1560.10">
    <property type="entry name" value="ABC transporter type 1, transmembrane domain"/>
    <property type="match status" value="1"/>
</dbReference>
<keyword evidence="6" id="KW-0067">ATP-binding</keyword>
<dbReference type="Gene3D" id="3.40.50.300">
    <property type="entry name" value="P-loop containing nucleotide triphosphate hydrolases"/>
    <property type="match status" value="1"/>
</dbReference>
<keyword evidence="3" id="KW-1003">Cell membrane</keyword>